<feature type="domain" description="Transposase DDE" evidence="1">
    <location>
        <begin position="50"/>
        <end position="130"/>
    </location>
</feature>
<protein>
    <submittedName>
        <fullName evidence="2">Transposase</fullName>
    </submittedName>
</protein>
<evidence type="ECO:0000259" key="1">
    <source>
        <dbReference type="Pfam" id="PF13586"/>
    </source>
</evidence>
<evidence type="ECO:0000313" key="3">
    <source>
        <dbReference type="Proteomes" id="UP001139089"/>
    </source>
</evidence>
<dbReference type="Proteomes" id="UP001139089">
    <property type="component" value="Unassembled WGS sequence"/>
</dbReference>
<comment type="caution">
    <text evidence="2">The sequence shown here is derived from an EMBL/GenBank/DDBJ whole genome shotgun (WGS) entry which is preliminary data.</text>
</comment>
<evidence type="ECO:0000313" key="2">
    <source>
        <dbReference type="EMBL" id="MCD7109320.1"/>
    </source>
</evidence>
<dbReference type="RefSeq" id="WP_231813826.1">
    <property type="nucleotide sequence ID" value="NZ_JAJOZR010000005.1"/>
</dbReference>
<dbReference type="EMBL" id="JAJOZR010000005">
    <property type="protein sequence ID" value="MCD7109320.1"/>
    <property type="molecule type" value="Genomic_DNA"/>
</dbReference>
<dbReference type="InterPro" id="IPR025668">
    <property type="entry name" value="Tnp_DDE_dom"/>
</dbReference>
<reference evidence="2" key="1">
    <citation type="submission" date="2021-12" db="EMBL/GenBank/DDBJ databases">
        <authorList>
            <person name="Li Y."/>
        </authorList>
    </citation>
    <scope>NUCLEOTIDE SEQUENCE</scope>
    <source>
        <strain evidence="2">DKSPLA3</strain>
    </source>
</reference>
<sequence>MVSAAPKVDGILSSKQKGRSHILLPTPGNAHDCKVAILEALLSKAESVANKSYDSQALREWFDDRGTQAIIPTRKNRKIKYEYDRATCKQRNVIERMFCRLKDWRRIATRFDRNIKNSVGAIELAATVICWLRVWILGTSERKIASRYC</sequence>
<dbReference type="Pfam" id="PF13586">
    <property type="entry name" value="DDE_Tnp_1_2"/>
    <property type="match status" value="1"/>
</dbReference>
<proteinExistence type="predicted"/>
<gene>
    <name evidence="2" type="ORF">LRX75_09695</name>
</gene>
<dbReference type="PANTHER" id="PTHR30007">
    <property type="entry name" value="PHP DOMAIN PROTEIN"/>
    <property type="match status" value="1"/>
</dbReference>
<dbReference type="AlphaFoldDB" id="A0A9X1NQY6"/>
<organism evidence="2 3">
    <name type="scientific">Rhizobium quercicola</name>
    <dbReference type="NCBI Taxonomy" id="2901226"/>
    <lineage>
        <taxon>Bacteria</taxon>
        <taxon>Pseudomonadati</taxon>
        <taxon>Pseudomonadota</taxon>
        <taxon>Alphaproteobacteria</taxon>
        <taxon>Hyphomicrobiales</taxon>
        <taxon>Rhizobiaceae</taxon>
        <taxon>Rhizobium/Agrobacterium group</taxon>
        <taxon>Rhizobium</taxon>
    </lineage>
</organism>
<dbReference type="PANTHER" id="PTHR30007:SF1">
    <property type="entry name" value="BLR1914 PROTEIN"/>
    <property type="match status" value="1"/>
</dbReference>
<name>A0A9X1NQY6_9HYPH</name>
<keyword evidence="3" id="KW-1185">Reference proteome</keyword>
<accession>A0A9X1NQY6</accession>